<dbReference type="GO" id="GO:0008460">
    <property type="term" value="F:dTDP-glucose 4,6-dehydratase activity"/>
    <property type="evidence" value="ECO:0007669"/>
    <property type="project" value="UniProtKB-EC"/>
</dbReference>
<evidence type="ECO:0000256" key="5">
    <source>
        <dbReference type="ARBA" id="ARBA00016977"/>
    </source>
</evidence>
<dbReference type="EMBL" id="CP074133">
    <property type="protein sequence ID" value="QUX25169.1"/>
    <property type="molecule type" value="Genomic_DNA"/>
</dbReference>
<reference evidence="10 11" key="1">
    <citation type="submission" date="2021-05" db="EMBL/GenBank/DDBJ databases">
        <title>Direct Submission.</title>
        <authorList>
            <person name="Li K."/>
            <person name="Gao J."/>
        </authorList>
    </citation>
    <scope>NUCLEOTIDE SEQUENCE [LARGE SCALE GENOMIC DNA]</scope>
    <source>
        <strain evidence="10 11">Mg02</strain>
    </source>
</reference>
<keyword evidence="6" id="KW-0520">NAD</keyword>
<dbReference type="Pfam" id="PF16363">
    <property type="entry name" value="GDP_Man_Dehyd"/>
    <property type="match status" value="1"/>
</dbReference>
<evidence type="ECO:0000259" key="9">
    <source>
        <dbReference type="Pfam" id="PF16363"/>
    </source>
</evidence>
<sequence length="325" mass="35261">MRILVTGAAGFIGAHFVRSVLEDLLPGTEGARVTAVDLLTYAGDRRRLPEESSRLSFVRADITDAARMDGLVPGHDAVVNFAAESHVDRSIAAAEAFVRTNVLGTHVLLDAARRAGGVRFLQVSTDEVYGSIETGSWDESCPVAPNSPYAASKAAADLLVQSFVRTHGLDARITRCSNNYGPFQHPEKLVPRFTTSLIKGGRVPLYGDGLNVREWLHVDDHCRALGLVLAKGEPGRVYNIGGTGRTNLDVTRRLLELLGAPESSVDRVADRAGHDRRYSVDDTRIRTELGYAPRVPFDEGLASTVAWYTENPDWWGPLRGDSAAG</sequence>
<dbReference type="EC" id="4.2.1.46" evidence="4 8"/>
<accession>A0ABX8BVD4</accession>
<dbReference type="InterPro" id="IPR005888">
    <property type="entry name" value="dTDP_Gluc_deHydtase"/>
</dbReference>
<proteinExistence type="inferred from homology"/>
<dbReference type="RefSeq" id="WP_220560678.1">
    <property type="nucleotide sequence ID" value="NZ_CP074133.1"/>
</dbReference>
<dbReference type="SUPFAM" id="SSF51735">
    <property type="entry name" value="NAD(P)-binding Rossmann-fold domains"/>
    <property type="match status" value="1"/>
</dbReference>
<evidence type="ECO:0000256" key="3">
    <source>
        <dbReference type="ARBA" id="ARBA00008178"/>
    </source>
</evidence>
<dbReference type="Proteomes" id="UP000676079">
    <property type="component" value="Chromosome"/>
</dbReference>
<keyword evidence="7 8" id="KW-0456">Lyase</keyword>
<dbReference type="InterPro" id="IPR036291">
    <property type="entry name" value="NAD(P)-bd_dom_sf"/>
</dbReference>
<dbReference type="CDD" id="cd05246">
    <property type="entry name" value="dTDP_GD_SDR_e"/>
    <property type="match status" value="1"/>
</dbReference>
<evidence type="ECO:0000256" key="8">
    <source>
        <dbReference type="RuleBase" id="RU004473"/>
    </source>
</evidence>
<evidence type="ECO:0000256" key="2">
    <source>
        <dbReference type="ARBA" id="ARBA00001911"/>
    </source>
</evidence>
<evidence type="ECO:0000256" key="4">
    <source>
        <dbReference type="ARBA" id="ARBA00011990"/>
    </source>
</evidence>
<keyword evidence="11" id="KW-1185">Reference proteome</keyword>
<evidence type="ECO:0000256" key="6">
    <source>
        <dbReference type="ARBA" id="ARBA00023027"/>
    </source>
</evidence>
<evidence type="ECO:0000313" key="10">
    <source>
        <dbReference type="EMBL" id="QUX25169.1"/>
    </source>
</evidence>
<evidence type="ECO:0000313" key="11">
    <source>
        <dbReference type="Proteomes" id="UP000676079"/>
    </source>
</evidence>
<gene>
    <name evidence="10" type="primary">rfbB</name>
    <name evidence="10" type="ORF">KGD84_13440</name>
</gene>
<dbReference type="NCBIfam" id="TIGR01181">
    <property type="entry name" value="dTDP_gluc_dehyt"/>
    <property type="match status" value="1"/>
</dbReference>
<comment type="cofactor">
    <cofactor evidence="2 8">
        <name>NAD(+)</name>
        <dbReference type="ChEBI" id="CHEBI:57540"/>
    </cofactor>
</comment>
<comment type="similarity">
    <text evidence="3 8">Belongs to the NAD(P)-dependent epimerase/dehydratase family. dTDP-glucose dehydratase subfamily.</text>
</comment>
<protein>
    <recommendedName>
        <fullName evidence="5 8">dTDP-glucose 4,6-dehydratase</fullName>
        <ecNumber evidence="4 8">4.2.1.46</ecNumber>
    </recommendedName>
</protein>
<evidence type="ECO:0000256" key="1">
    <source>
        <dbReference type="ARBA" id="ARBA00001539"/>
    </source>
</evidence>
<comment type="catalytic activity">
    <reaction evidence="1 8">
        <text>dTDP-alpha-D-glucose = dTDP-4-dehydro-6-deoxy-alpha-D-glucose + H2O</text>
        <dbReference type="Rhea" id="RHEA:17221"/>
        <dbReference type="ChEBI" id="CHEBI:15377"/>
        <dbReference type="ChEBI" id="CHEBI:57477"/>
        <dbReference type="ChEBI" id="CHEBI:57649"/>
        <dbReference type="EC" id="4.2.1.46"/>
    </reaction>
</comment>
<organism evidence="10 11">
    <name type="scientific">Nocardiopsis changdeensis</name>
    <dbReference type="NCBI Taxonomy" id="2831969"/>
    <lineage>
        <taxon>Bacteria</taxon>
        <taxon>Bacillati</taxon>
        <taxon>Actinomycetota</taxon>
        <taxon>Actinomycetes</taxon>
        <taxon>Streptosporangiales</taxon>
        <taxon>Nocardiopsidaceae</taxon>
        <taxon>Nocardiopsis</taxon>
    </lineage>
</organism>
<evidence type="ECO:0000256" key="7">
    <source>
        <dbReference type="ARBA" id="ARBA00023239"/>
    </source>
</evidence>
<dbReference type="Gene3D" id="3.40.50.720">
    <property type="entry name" value="NAD(P)-binding Rossmann-like Domain"/>
    <property type="match status" value="1"/>
</dbReference>
<dbReference type="Gene3D" id="3.90.25.10">
    <property type="entry name" value="UDP-galactose 4-epimerase, domain 1"/>
    <property type="match status" value="1"/>
</dbReference>
<dbReference type="PANTHER" id="PTHR43000">
    <property type="entry name" value="DTDP-D-GLUCOSE 4,6-DEHYDRATASE-RELATED"/>
    <property type="match status" value="1"/>
</dbReference>
<dbReference type="InterPro" id="IPR016040">
    <property type="entry name" value="NAD(P)-bd_dom"/>
</dbReference>
<name>A0ABX8BVD4_9ACTN</name>
<feature type="domain" description="NAD(P)-binding" evidence="9">
    <location>
        <begin position="4"/>
        <end position="303"/>
    </location>
</feature>